<dbReference type="Gene3D" id="1.10.10.1150">
    <property type="entry name" value="Coenzyme PQQ synthesis protein D (PqqD)"/>
    <property type="match status" value="1"/>
</dbReference>
<sequence length="143" mass="15609">MSLQIKGFDVHSETIAGETVIVHLATGNYYSLRGVGTAIWKLIETGAGEERITQCLAEHYGRSVEELKKDVGDFIARLRMEELIEDGQAGQDAAGLALDTQSLESAYAPPTIETYSDMQELLLIDPVHEVDDTGWPNKGSDAN</sequence>
<dbReference type="Pfam" id="PF05402">
    <property type="entry name" value="PqqD"/>
    <property type="match status" value="1"/>
</dbReference>
<dbReference type="AlphaFoldDB" id="A0AAU9EBW7"/>
<protein>
    <recommendedName>
        <fullName evidence="3">Coenzyme PQQ synthesis protein D (PqqD)</fullName>
    </recommendedName>
</protein>
<reference evidence="2" key="1">
    <citation type="journal article" date="2023" name="Arch. Microbiol.">
        <title>Desulfoferula mesophilus gen. nov. sp. nov., a mesophilic sulfate-reducing bacterium isolated from a brackish lake sediment.</title>
        <authorList>
            <person name="Watanabe T."/>
            <person name="Yabe T."/>
            <person name="Tsuji J.M."/>
            <person name="Fukui M."/>
        </authorList>
    </citation>
    <scope>NUCLEOTIDE SEQUENCE [LARGE SCALE GENOMIC DNA]</scope>
    <source>
        <strain evidence="2">12FAK</strain>
    </source>
</reference>
<evidence type="ECO:0000313" key="1">
    <source>
        <dbReference type="EMBL" id="BEQ13475.1"/>
    </source>
</evidence>
<proteinExistence type="predicted"/>
<accession>A0AAU9EBW7</accession>
<dbReference type="EMBL" id="AP028679">
    <property type="protein sequence ID" value="BEQ13475.1"/>
    <property type="molecule type" value="Genomic_DNA"/>
</dbReference>
<evidence type="ECO:0008006" key="3">
    <source>
        <dbReference type="Google" id="ProtNLM"/>
    </source>
</evidence>
<dbReference type="InterPro" id="IPR041881">
    <property type="entry name" value="PqqD_sf"/>
</dbReference>
<organism evidence="1 2">
    <name type="scientific">Desulfoferula mesophila</name>
    <dbReference type="NCBI Taxonomy" id="3058419"/>
    <lineage>
        <taxon>Bacteria</taxon>
        <taxon>Pseudomonadati</taxon>
        <taxon>Thermodesulfobacteriota</taxon>
        <taxon>Desulfarculia</taxon>
        <taxon>Desulfarculales</taxon>
        <taxon>Desulfarculaceae</taxon>
        <taxon>Desulfoferula</taxon>
    </lineage>
</organism>
<dbReference type="Proteomes" id="UP001366166">
    <property type="component" value="Chromosome"/>
</dbReference>
<dbReference type="KEGG" id="dmp:FAK_05410"/>
<name>A0AAU9EBW7_9BACT</name>
<evidence type="ECO:0000313" key="2">
    <source>
        <dbReference type="Proteomes" id="UP001366166"/>
    </source>
</evidence>
<gene>
    <name evidence="1" type="ORF">FAK_05410</name>
</gene>
<dbReference type="InterPro" id="IPR008792">
    <property type="entry name" value="PQQD"/>
</dbReference>
<keyword evidence="2" id="KW-1185">Reference proteome</keyword>